<dbReference type="Pfam" id="PF10613">
    <property type="entry name" value="Lig_chan-Glu_bd"/>
    <property type="match status" value="1"/>
</dbReference>
<reference evidence="14" key="3">
    <citation type="submission" date="2012-09" db="EMBL/GenBank/DDBJ databases">
        <authorList>
            <consortium name="VectorBase"/>
        </authorList>
    </citation>
    <scope>NUCLEOTIDE SEQUENCE</scope>
    <source>
        <strain evidence="14">Liverpool</strain>
    </source>
</reference>
<accession>Q17P77</accession>
<dbReference type="GO" id="GO:0005886">
    <property type="term" value="C:plasma membrane"/>
    <property type="evidence" value="ECO:0007669"/>
    <property type="project" value="UniProtKB-SubCell"/>
</dbReference>
<feature type="transmembrane region" description="Helical" evidence="12">
    <location>
        <begin position="226"/>
        <end position="244"/>
    </location>
</feature>
<protein>
    <submittedName>
        <fullName evidence="14">AAEL000462-PA</fullName>
    </submittedName>
</protein>
<evidence type="ECO:0000256" key="3">
    <source>
        <dbReference type="ARBA" id="ARBA00022475"/>
    </source>
</evidence>
<feature type="transmembrane region" description="Helical" evidence="12">
    <location>
        <begin position="284"/>
        <end position="303"/>
    </location>
</feature>
<feature type="transmembrane region" description="Helical" evidence="12">
    <location>
        <begin position="464"/>
        <end position="485"/>
    </location>
</feature>
<dbReference type="InterPro" id="IPR056198">
    <property type="entry name" value="LBD_receptor"/>
</dbReference>
<dbReference type="EMBL" id="CH477193">
    <property type="protein sequence ID" value="EAT48556.1"/>
    <property type="molecule type" value="Genomic_DNA"/>
</dbReference>
<dbReference type="SMART" id="SM00918">
    <property type="entry name" value="Lig_chan-Glu_bd"/>
    <property type="match status" value="1"/>
</dbReference>
<organism evidence="14 15">
    <name type="scientific">Aedes aegypti</name>
    <name type="common">Yellowfever mosquito</name>
    <name type="synonym">Culex aegypti</name>
    <dbReference type="NCBI Taxonomy" id="7159"/>
    <lineage>
        <taxon>Eukaryota</taxon>
        <taxon>Metazoa</taxon>
        <taxon>Ecdysozoa</taxon>
        <taxon>Arthropoda</taxon>
        <taxon>Hexapoda</taxon>
        <taxon>Insecta</taxon>
        <taxon>Pterygota</taxon>
        <taxon>Neoptera</taxon>
        <taxon>Endopterygota</taxon>
        <taxon>Diptera</taxon>
        <taxon>Nematocera</taxon>
        <taxon>Culicoidea</taxon>
        <taxon>Culicidae</taxon>
        <taxon>Culicinae</taxon>
        <taxon>Aedini</taxon>
        <taxon>Aedes</taxon>
        <taxon>Stegomyia</taxon>
    </lineage>
</organism>
<reference evidence="14" key="1">
    <citation type="submission" date="2005-10" db="EMBL/GenBank/DDBJ databases">
        <authorList>
            <person name="Loftus B.J."/>
            <person name="Nene V.M."/>
            <person name="Hannick L.I."/>
            <person name="Bidwell S."/>
            <person name="Haas B."/>
            <person name="Amedeo P."/>
            <person name="Orvis J."/>
            <person name="Wortman J.R."/>
            <person name="White O.R."/>
            <person name="Salzberg S."/>
            <person name="Shumway M."/>
            <person name="Koo H."/>
            <person name="Zhao Y."/>
            <person name="Holmes M."/>
            <person name="Miller J."/>
            <person name="Schatz M."/>
            <person name="Pop M."/>
            <person name="Pai G."/>
            <person name="Utterback T."/>
            <person name="Rogers Y.-H."/>
            <person name="Kravitz S."/>
            <person name="Fraser C.M."/>
        </authorList>
    </citation>
    <scope>NUCLEOTIDE SEQUENCE</scope>
    <source>
        <strain evidence="14">Liverpool</strain>
    </source>
</reference>
<evidence type="ECO:0000313" key="14">
    <source>
        <dbReference type="EMBL" id="EAT48556.1"/>
    </source>
</evidence>
<keyword evidence="5 12" id="KW-1133">Transmembrane helix</keyword>
<dbReference type="Gene3D" id="3.40.190.10">
    <property type="entry name" value="Periplasmic binding protein-like II"/>
    <property type="match status" value="1"/>
</dbReference>
<dbReference type="eggNOG" id="KOG1052">
    <property type="taxonomic scope" value="Eukaryota"/>
</dbReference>
<evidence type="ECO:0000256" key="5">
    <source>
        <dbReference type="ARBA" id="ARBA00022989"/>
    </source>
</evidence>
<dbReference type="PANTHER" id="PTHR42643">
    <property type="entry name" value="IONOTROPIC RECEPTOR 20A-RELATED"/>
    <property type="match status" value="1"/>
</dbReference>
<comment type="subcellular location">
    <subcellularLocation>
        <location evidence="1">Cell membrane</location>
        <topology evidence="1">Multi-pass membrane protein</topology>
    </subcellularLocation>
</comment>
<evidence type="ECO:0000256" key="2">
    <source>
        <dbReference type="ARBA" id="ARBA00022448"/>
    </source>
</evidence>
<dbReference type="SUPFAM" id="SSF53850">
    <property type="entry name" value="Periplasmic binding protein-like II"/>
    <property type="match status" value="1"/>
</dbReference>
<evidence type="ECO:0000256" key="12">
    <source>
        <dbReference type="SAM" id="Phobius"/>
    </source>
</evidence>
<keyword evidence="8" id="KW-0675">Receptor</keyword>
<evidence type="ECO:0000256" key="11">
    <source>
        <dbReference type="ARBA" id="ARBA00023303"/>
    </source>
</evidence>
<dbReference type="OMA" id="MIMGIPP"/>
<evidence type="ECO:0000313" key="15">
    <source>
        <dbReference type="Proteomes" id="UP000682892"/>
    </source>
</evidence>
<dbReference type="PaxDb" id="7159-AAEL000462-PA"/>
<sequence>MGPSKYDFEGRFVIVYGYKLPQMKKITERTIKKMRDKKILNVIVVVVDESSVEVYSYFPYHKGRCNNFDPVLVANISLTEKHLDYDYFPNRLLNMYGCTVKVGTYSLKPFTIIETKANNETVYKGTEVDIVKTVARLHNFSIEFYLPENGSKWGFIGSIDSTGLMKLIQDESVDLGFGSIGMSVERNFFLKAGMSHSTSTFVFVVPPGQLYTSFEKLYKPFTTDSWGYLAVAFAFGLTFSQLFFGGHRITFLDMFKIESLETPLLNMWTQILGIPLPKLPKKNITLAIAIGWMTTGLLVRTLYQGAMFKYLRSGVQKNSVQTLQDINSAGLHYYMYDVTRRFFVDSPEILESTKQLPELADTDKMMRRLHRGDLDGVLVLPAAMVSYFNLKNAGRVHVDIATDIVATYIVCIYYPRNSHFPEMFDPVILNLQTFGILSYWRSKYGDVFYKEIVLKEPIPIKLSSIYAIFVIWFVLLIMCGIVLCVEI</sequence>
<keyword evidence="11" id="KW-0407">Ion channel</keyword>
<feature type="non-terminal residue" evidence="14">
    <location>
        <position position="1"/>
    </location>
</feature>
<dbReference type="PhylomeDB" id="Q17P77"/>
<dbReference type="Proteomes" id="UP000682892">
    <property type="component" value="Unassembled WGS sequence"/>
</dbReference>
<feature type="domain" description="Ionotropic glutamate receptor L-glutamate and glycine-binding" evidence="13">
    <location>
        <begin position="109"/>
        <end position="170"/>
    </location>
</feature>
<dbReference type="InterPro" id="IPR052192">
    <property type="entry name" value="Insect_Ionotropic_Sensory_Rcpt"/>
</dbReference>
<evidence type="ECO:0000256" key="1">
    <source>
        <dbReference type="ARBA" id="ARBA00004651"/>
    </source>
</evidence>
<reference evidence="14" key="2">
    <citation type="journal article" date="2007" name="Science">
        <title>Genome sequence of Aedes aegypti, a major arbovirus vector.</title>
        <authorList>
            <person name="Nene V."/>
            <person name="Wortman J.R."/>
            <person name="Lawson D."/>
            <person name="Haas B."/>
            <person name="Kodira C."/>
            <person name="Tu Z.J."/>
            <person name="Loftus B."/>
            <person name="Xi Z."/>
            <person name="Megy K."/>
            <person name="Grabherr M."/>
            <person name="Ren Q."/>
            <person name="Zdobnov E.M."/>
            <person name="Lobo N.F."/>
            <person name="Campbell K.S."/>
            <person name="Brown S.E."/>
            <person name="Bonaldo M.F."/>
            <person name="Zhu J."/>
            <person name="Sinkins S.P."/>
            <person name="Hogenkamp D.G."/>
            <person name="Amedeo P."/>
            <person name="Arensburger P."/>
            <person name="Atkinson P.W."/>
            <person name="Bidwell S."/>
            <person name="Biedler J."/>
            <person name="Birney E."/>
            <person name="Bruggner R.V."/>
            <person name="Costas J."/>
            <person name="Coy M.R."/>
            <person name="Crabtree J."/>
            <person name="Crawford M."/>
            <person name="Debruyn B."/>
            <person name="Decaprio D."/>
            <person name="Eiglmeier K."/>
            <person name="Eisenstadt E."/>
            <person name="El-Dorry H."/>
            <person name="Gelbart W.M."/>
            <person name="Gomes S.L."/>
            <person name="Hammond M."/>
            <person name="Hannick L.I."/>
            <person name="Hogan J.R."/>
            <person name="Holmes M.H."/>
            <person name="Jaffe D."/>
            <person name="Johnston J.S."/>
            <person name="Kennedy R.C."/>
            <person name="Koo H."/>
            <person name="Kravitz S."/>
            <person name="Kriventseva E.V."/>
            <person name="Kulp D."/>
            <person name="Labutti K."/>
            <person name="Lee E."/>
            <person name="Li S."/>
            <person name="Lovin D.D."/>
            <person name="Mao C."/>
            <person name="Mauceli E."/>
            <person name="Menck C.F."/>
            <person name="Miller J.R."/>
            <person name="Montgomery P."/>
            <person name="Mori A."/>
            <person name="Nascimento A.L."/>
            <person name="Naveira H.F."/>
            <person name="Nusbaum C."/>
            <person name="O'leary S."/>
            <person name="Orvis J."/>
            <person name="Pertea M."/>
            <person name="Quesneville H."/>
            <person name="Reidenbach K.R."/>
            <person name="Rogers Y.H."/>
            <person name="Roth C.W."/>
            <person name="Schneider J.R."/>
            <person name="Schatz M."/>
            <person name="Shumway M."/>
            <person name="Stanke M."/>
            <person name="Stinson E.O."/>
            <person name="Tubio J.M."/>
            <person name="Vanzee J.P."/>
            <person name="Verjovski-Almeida S."/>
            <person name="Werner D."/>
            <person name="White O."/>
            <person name="Wyder S."/>
            <person name="Zeng Q."/>
            <person name="Zhao Q."/>
            <person name="Zhao Y."/>
            <person name="Hill C.A."/>
            <person name="Raikhel A.S."/>
            <person name="Soares M.B."/>
            <person name="Knudson D.L."/>
            <person name="Lee N.H."/>
            <person name="Galagan J."/>
            <person name="Salzberg S.L."/>
            <person name="Paulsen I.T."/>
            <person name="Dimopoulos G."/>
            <person name="Collins F.H."/>
            <person name="Birren B."/>
            <person name="Fraser-Liggett C.M."/>
            <person name="Severson D.W."/>
        </authorList>
    </citation>
    <scope>NUCLEOTIDE SEQUENCE [LARGE SCALE GENOMIC DNA]</scope>
    <source>
        <strain evidence="14">Liverpool</strain>
    </source>
</reference>
<proteinExistence type="predicted"/>
<gene>
    <name evidence="14" type="ORF">AaeL_AAEL000462</name>
</gene>
<dbReference type="PANTHER" id="PTHR42643:SF30">
    <property type="entry name" value="IONOTROPIC RECEPTOR 40A-RELATED"/>
    <property type="match status" value="1"/>
</dbReference>
<dbReference type="VEuPathDB" id="VectorBase:AAEL000462"/>
<keyword evidence="4 12" id="KW-0812">Transmembrane</keyword>
<evidence type="ECO:0000256" key="6">
    <source>
        <dbReference type="ARBA" id="ARBA00023065"/>
    </source>
</evidence>
<evidence type="ECO:0000256" key="9">
    <source>
        <dbReference type="ARBA" id="ARBA00023180"/>
    </source>
</evidence>
<evidence type="ECO:0000256" key="8">
    <source>
        <dbReference type="ARBA" id="ARBA00023170"/>
    </source>
</evidence>
<dbReference type="Pfam" id="PF24061">
    <property type="entry name" value="LBD_receptor"/>
    <property type="match status" value="1"/>
</dbReference>
<evidence type="ECO:0000256" key="10">
    <source>
        <dbReference type="ARBA" id="ARBA00023286"/>
    </source>
</evidence>
<keyword evidence="7 12" id="KW-0472">Membrane</keyword>
<evidence type="ECO:0000256" key="4">
    <source>
        <dbReference type="ARBA" id="ARBA00022692"/>
    </source>
</evidence>
<keyword evidence="6" id="KW-0406">Ion transport</keyword>
<keyword evidence="3" id="KW-1003">Cell membrane</keyword>
<name>Q17P77_AEDAE</name>
<evidence type="ECO:0000256" key="7">
    <source>
        <dbReference type="ARBA" id="ARBA00023136"/>
    </source>
</evidence>
<dbReference type="AlphaFoldDB" id="Q17P77"/>
<keyword evidence="9" id="KW-0325">Glycoprotein</keyword>
<evidence type="ECO:0000259" key="13">
    <source>
        <dbReference type="SMART" id="SM00918"/>
    </source>
</evidence>
<dbReference type="InterPro" id="IPR019594">
    <property type="entry name" value="Glu/Gly-bd"/>
</dbReference>
<keyword evidence="2" id="KW-0813">Transport</keyword>
<dbReference type="HOGENOM" id="CLU_028770_0_0_1"/>
<keyword evidence="10" id="KW-1071">Ligand-gated ion channel</keyword>
<dbReference type="GO" id="GO:0015276">
    <property type="term" value="F:ligand-gated monoatomic ion channel activity"/>
    <property type="evidence" value="ECO:0007669"/>
    <property type="project" value="InterPro"/>
</dbReference>